<evidence type="ECO:0000256" key="1">
    <source>
        <dbReference type="SAM" id="SignalP"/>
    </source>
</evidence>
<keyword evidence="4" id="KW-1185">Reference proteome</keyword>
<dbReference type="SUPFAM" id="SSF50494">
    <property type="entry name" value="Trypsin-like serine proteases"/>
    <property type="match status" value="1"/>
</dbReference>
<dbReference type="InterPro" id="IPR009003">
    <property type="entry name" value="Peptidase_S1_PA"/>
</dbReference>
<proteinExistence type="predicted"/>
<feature type="signal peptide" evidence="1">
    <location>
        <begin position="1"/>
        <end position="20"/>
    </location>
</feature>
<evidence type="ECO:0000259" key="2">
    <source>
        <dbReference type="PROSITE" id="PS50240"/>
    </source>
</evidence>
<dbReference type="Gene3D" id="2.40.10.10">
    <property type="entry name" value="Trypsin-like serine proteases"/>
    <property type="match status" value="1"/>
</dbReference>
<dbReference type="InterPro" id="IPR043504">
    <property type="entry name" value="Peptidase_S1_PA_chymotrypsin"/>
</dbReference>
<dbReference type="Pfam" id="PF00089">
    <property type="entry name" value="Trypsin"/>
    <property type="match status" value="1"/>
</dbReference>
<name>B4DC99_9BACT</name>
<dbReference type="eggNOG" id="COG5640">
    <property type="taxonomic scope" value="Bacteria"/>
</dbReference>
<dbReference type="AlphaFoldDB" id="B4DC99"/>
<keyword evidence="1" id="KW-0732">Signal</keyword>
<feature type="chain" id="PRO_5002803132" evidence="1">
    <location>
        <begin position="21"/>
        <end position="322"/>
    </location>
</feature>
<dbReference type="STRING" id="497964.CfE428DRAFT_6540"/>
<feature type="domain" description="Peptidase S1" evidence="2">
    <location>
        <begin position="1"/>
        <end position="292"/>
    </location>
</feature>
<dbReference type="InParanoid" id="B4DC99"/>
<sequence>MRFPFSQSVFLTALCGVAFAPLASAITIRDDTPDSSYLTLGADPTYQAAGFFSGGSFGGTLITDPFGLNEYVVTATHPRRGGAGSSPGSSTFTIGGNAYGVSAIFSAPGYNSSTQQNDLSVIRLSAPVTGVTPVQYYTGTAELNKTVTAIGYGFSGTGLTGGVTADSQRRGMNNVIDVLDASTISAGLPSTSYLFDFDNPSGTSNSLSLLNTGGKANSSASALSLEGSLAAADSGGGEFAMIGGTLYLVGVNSYIAAPSTNPDAANPDGHYGDIDGATRVSLFSEFIAQTVPEPGPAALLVGGLAVCGGLCRRRGGSVGPAR</sequence>
<comment type="caution">
    <text evidence="3">The sequence shown here is derived from an EMBL/GenBank/DDBJ whole genome shotgun (WGS) entry which is preliminary data.</text>
</comment>
<dbReference type="InterPro" id="IPR001254">
    <property type="entry name" value="Trypsin_dom"/>
</dbReference>
<gene>
    <name evidence="3" type="ORF">CfE428DRAFT_6540</name>
</gene>
<accession>B4DC99</accession>
<dbReference type="GO" id="GO:0006508">
    <property type="term" value="P:proteolysis"/>
    <property type="evidence" value="ECO:0007669"/>
    <property type="project" value="InterPro"/>
</dbReference>
<dbReference type="EMBL" id="ABVL01000046">
    <property type="protein sequence ID" value="EDY15929.1"/>
    <property type="molecule type" value="Genomic_DNA"/>
</dbReference>
<evidence type="ECO:0000313" key="4">
    <source>
        <dbReference type="Proteomes" id="UP000005824"/>
    </source>
</evidence>
<evidence type="ECO:0000313" key="3">
    <source>
        <dbReference type="EMBL" id="EDY15929.1"/>
    </source>
</evidence>
<dbReference type="PROSITE" id="PS50240">
    <property type="entry name" value="TRYPSIN_DOM"/>
    <property type="match status" value="1"/>
</dbReference>
<protein>
    <submittedName>
        <fullName evidence="3">Peptidase S1 and S6 chymotrypsin/Hap</fullName>
    </submittedName>
</protein>
<dbReference type="SMART" id="SM00020">
    <property type="entry name" value="Tryp_SPc"/>
    <property type="match status" value="1"/>
</dbReference>
<organism evidence="3 4">
    <name type="scientific">Chthoniobacter flavus Ellin428</name>
    <dbReference type="NCBI Taxonomy" id="497964"/>
    <lineage>
        <taxon>Bacteria</taxon>
        <taxon>Pseudomonadati</taxon>
        <taxon>Verrucomicrobiota</taxon>
        <taxon>Spartobacteria</taxon>
        <taxon>Chthoniobacterales</taxon>
        <taxon>Chthoniobacteraceae</taxon>
        <taxon>Chthoniobacter</taxon>
    </lineage>
</organism>
<dbReference type="Proteomes" id="UP000005824">
    <property type="component" value="Unassembled WGS sequence"/>
</dbReference>
<reference evidence="3 4" key="1">
    <citation type="journal article" date="2011" name="J. Bacteriol.">
        <title>Genome sequence of Chthoniobacter flavus Ellin428, an aerobic heterotrophic soil bacterium.</title>
        <authorList>
            <person name="Kant R."/>
            <person name="van Passel M.W."/>
            <person name="Palva A."/>
            <person name="Lucas S."/>
            <person name="Lapidus A."/>
            <person name="Glavina Del Rio T."/>
            <person name="Dalin E."/>
            <person name="Tice H."/>
            <person name="Bruce D."/>
            <person name="Goodwin L."/>
            <person name="Pitluck S."/>
            <person name="Larimer F.W."/>
            <person name="Land M.L."/>
            <person name="Hauser L."/>
            <person name="Sangwan P."/>
            <person name="de Vos W.M."/>
            <person name="Janssen P.H."/>
            <person name="Smidt H."/>
        </authorList>
    </citation>
    <scope>NUCLEOTIDE SEQUENCE [LARGE SCALE GENOMIC DNA]</scope>
    <source>
        <strain evidence="3 4">Ellin428</strain>
    </source>
</reference>
<dbReference type="GO" id="GO:0004252">
    <property type="term" value="F:serine-type endopeptidase activity"/>
    <property type="evidence" value="ECO:0007669"/>
    <property type="project" value="InterPro"/>
</dbReference>